<reference evidence="2 3" key="1">
    <citation type="submission" date="2023-12" db="EMBL/GenBank/DDBJ databases">
        <title>Sinomonas terricola sp. nov, isolated from litchi orchard soil in Guangdong, PR China.</title>
        <authorList>
            <person name="Jiaxin W."/>
            <person name="Yang Z."/>
            <person name="Honghui Z."/>
        </authorList>
    </citation>
    <scope>NUCLEOTIDE SEQUENCE [LARGE SCALE GENOMIC DNA]</scope>
    <source>
        <strain evidence="2 3">JGH33</strain>
    </source>
</reference>
<name>A0ABU5T7G5_9MICC</name>
<organism evidence="2 3">
    <name type="scientific">Sinomonas terricola</name>
    <dbReference type="NCBI Taxonomy" id="3110330"/>
    <lineage>
        <taxon>Bacteria</taxon>
        <taxon>Bacillati</taxon>
        <taxon>Actinomycetota</taxon>
        <taxon>Actinomycetes</taxon>
        <taxon>Micrococcales</taxon>
        <taxon>Micrococcaceae</taxon>
        <taxon>Sinomonas</taxon>
    </lineage>
</organism>
<dbReference type="Proteomes" id="UP001304769">
    <property type="component" value="Unassembled WGS sequence"/>
</dbReference>
<comment type="caution">
    <text evidence="2">The sequence shown here is derived from an EMBL/GenBank/DDBJ whole genome shotgun (WGS) entry which is preliminary data.</text>
</comment>
<keyword evidence="1" id="KW-0472">Membrane</keyword>
<keyword evidence="1" id="KW-0812">Transmembrane</keyword>
<evidence type="ECO:0000313" key="2">
    <source>
        <dbReference type="EMBL" id="MEA5455459.1"/>
    </source>
</evidence>
<proteinExistence type="predicted"/>
<protein>
    <submittedName>
        <fullName evidence="2">Uncharacterized protein</fullName>
    </submittedName>
</protein>
<keyword evidence="1" id="KW-1133">Transmembrane helix</keyword>
<evidence type="ECO:0000313" key="3">
    <source>
        <dbReference type="Proteomes" id="UP001304769"/>
    </source>
</evidence>
<accession>A0ABU5T7G5</accession>
<feature type="transmembrane region" description="Helical" evidence="1">
    <location>
        <begin position="44"/>
        <end position="64"/>
    </location>
</feature>
<gene>
    <name evidence="2" type="ORF">SPF06_12065</name>
</gene>
<dbReference type="EMBL" id="JAYGGQ010000008">
    <property type="protein sequence ID" value="MEA5455459.1"/>
    <property type="molecule type" value="Genomic_DNA"/>
</dbReference>
<evidence type="ECO:0000256" key="1">
    <source>
        <dbReference type="SAM" id="Phobius"/>
    </source>
</evidence>
<sequence length="72" mass="7431">MKLPPSGSRTGHRATVAAVLLLNSVLMLFPPIHWAIAGLGPVGALGYALGAPLVAVVSLVVLYATQRAEEVQ</sequence>
<keyword evidence="3" id="KW-1185">Reference proteome</keyword>
<dbReference type="RefSeq" id="WP_323279306.1">
    <property type="nucleotide sequence ID" value="NZ_JAYGGQ010000008.1"/>
</dbReference>
<feature type="transmembrane region" description="Helical" evidence="1">
    <location>
        <begin position="12"/>
        <end position="32"/>
    </location>
</feature>